<dbReference type="EMBL" id="GGEC01023004">
    <property type="protein sequence ID" value="MBX03488.1"/>
    <property type="molecule type" value="Transcribed_RNA"/>
</dbReference>
<dbReference type="InterPro" id="IPR000668">
    <property type="entry name" value="Peptidase_C1A_C"/>
</dbReference>
<reference evidence="2" key="1">
    <citation type="submission" date="2018-02" db="EMBL/GenBank/DDBJ databases">
        <title>Rhizophora mucronata_Transcriptome.</title>
        <authorList>
            <person name="Meera S.P."/>
            <person name="Sreeshan A."/>
            <person name="Augustine A."/>
        </authorList>
    </citation>
    <scope>NUCLEOTIDE SEQUENCE</scope>
    <source>
        <tissue evidence="2">Leaf</tissue>
    </source>
</reference>
<sequence length="120" mass="13637">MNPQFSDYTVGQFKYLLGVKQSPKKELRGVPVRSHPKSLKLPKEFDARTAWSQCSTIGRILDQGHCGSCWAFGAVESLSDRFCIHFGMVSYHVIQLDQVVQDECKILFYCRISLCLSMIS</sequence>
<dbReference type="Gene3D" id="3.90.70.10">
    <property type="entry name" value="Cysteine proteinases"/>
    <property type="match status" value="1"/>
</dbReference>
<dbReference type="GO" id="GO:0006508">
    <property type="term" value="P:proteolysis"/>
    <property type="evidence" value="ECO:0007669"/>
    <property type="project" value="InterPro"/>
</dbReference>
<dbReference type="AlphaFoldDB" id="A0A2P2KCN4"/>
<dbReference type="InterPro" id="IPR000169">
    <property type="entry name" value="Pept_cys_AS"/>
</dbReference>
<proteinExistence type="predicted"/>
<dbReference type="Pfam" id="PF00112">
    <property type="entry name" value="Peptidase_C1"/>
    <property type="match status" value="1"/>
</dbReference>
<accession>A0A2P2KCN4</accession>
<dbReference type="PROSITE" id="PS00139">
    <property type="entry name" value="THIOL_PROTEASE_CYS"/>
    <property type="match status" value="1"/>
</dbReference>
<dbReference type="SUPFAM" id="SSF54001">
    <property type="entry name" value="Cysteine proteinases"/>
    <property type="match status" value="1"/>
</dbReference>
<name>A0A2P2KCN4_RHIMU</name>
<evidence type="ECO:0000259" key="1">
    <source>
        <dbReference type="Pfam" id="PF00112"/>
    </source>
</evidence>
<evidence type="ECO:0000313" key="2">
    <source>
        <dbReference type="EMBL" id="MBX03488.1"/>
    </source>
</evidence>
<feature type="domain" description="Peptidase C1A papain C-terminal" evidence="1">
    <location>
        <begin position="41"/>
        <end position="87"/>
    </location>
</feature>
<protein>
    <recommendedName>
        <fullName evidence="1">Peptidase C1A papain C-terminal domain-containing protein</fullName>
    </recommendedName>
</protein>
<organism evidence="2">
    <name type="scientific">Rhizophora mucronata</name>
    <name type="common">Asiatic mangrove</name>
    <dbReference type="NCBI Taxonomy" id="61149"/>
    <lineage>
        <taxon>Eukaryota</taxon>
        <taxon>Viridiplantae</taxon>
        <taxon>Streptophyta</taxon>
        <taxon>Embryophyta</taxon>
        <taxon>Tracheophyta</taxon>
        <taxon>Spermatophyta</taxon>
        <taxon>Magnoliopsida</taxon>
        <taxon>eudicotyledons</taxon>
        <taxon>Gunneridae</taxon>
        <taxon>Pentapetalae</taxon>
        <taxon>rosids</taxon>
        <taxon>fabids</taxon>
        <taxon>Malpighiales</taxon>
        <taxon>Rhizophoraceae</taxon>
        <taxon>Rhizophora</taxon>
    </lineage>
</organism>
<dbReference type="GO" id="GO:0008234">
    <property type="term" value="F:cysteine-type peptidase activity"/>
    <property type="evidence" value="ECO:0007669"/>
    <property type="project" value="InterPro"/>
</dbReference>
<dbReference type="InterPro" id="IPR038765">
    <property type="entry name" value="Papain-like_cys_pep_sf"/>
</dbReference>